<dbReference type="GO" id="GO:0046872">
    <property type="term" value="F:metal ion binding"/>
    <property type="evidence" value="ECO:0007669"/>
    <property type="project" value="UniProtKB-KW"/>
</dbReference>
<dbReference type="InterPro" id="IPR011257">
    <property type="entry name" value="DNA_glycosylase"/>
</dbReference>
<dbReference type="GO" id="GO:0019104">
    <property type="term" value="F:DNA N-glycosylase activity"/>
    <property type="evidence" value="ECO:0007669"/>
    <property type="project" value="UniProtKB-UniRule"/>
</dbReference>
<comment type="cofactor">
    <cofactor evidence="12">
        <name>[4Fe-4S] cluster</name>
        <dbReference type="ChEBI" id="CHEBI:49883"/>
    </cofactor>
    <text evidence="12">Binds 1 [4Fe-4S] cluster.</text>
</comment>
<keyword evidence="7 12" id="KW-0411">Iron-sulfur</keyword>
<comment type="similarity">
    <text evidence="1 12">Belongs to the Nth/MutY family.</text>
</comment>
<evidence type="ECO:0000256" key="6">
    <source>
        <dbReference type="ARBA" id="ARBA00023004"/>
    </source>
</evidence>
<dbReference type="EMBL" id="CP049886">
    <property type="protein sequence ID" value="QIL46483.1"/>
    <property type="molecule type" value="Genomic_DNA"/>
</dbReference>
<dbReference type="FunFam" id="1.10.340.30:FF:000001">
    <property type="entry name" value="Endonuclease III"/>
    <property type="match status" value="1"/>
</dbReference>
<dbReference type="GO" id="GO:0006285">
    <property type="term" value="P:base-excision repair, AP site formation"/>
    <property type="evidence" value="ECO:0007669"/>
    <property type="project" value="TreeGrafter"/>
</dbReference>
<gene>
    <name evidence="12 14" type="primary">nth</name>
    <name evidence="14" type="ORF">G7081_05060</name>
</gene>
<dbReference type="Proteomes" id="UP000500890">
    <property type="component" value="Chromosome"/>
</dbReference>
<name>A0A6G8ANI0_9ENTE</name>
<dbReference type="EC" id="4.2.99.18" evidence="12"/>
<reference evidence="14 15" key="1">
    <citation type="submission" date="2020-03" db="EMBL/GenBank/DDBJ databases">
        <title>Vagococcus sp. nov., isolated from beetles.</title>
        <authorList>
            <person name="Hyun D.-W."/>
            <person name="Bae J.-W."/>
        </authorList>
    </citation>
    <scope>NUCLEOTIDE SEQUENCE [LARGE SCALE GENOMIC DNA]</scope>
    <source>
        <strain evidence="14 15">HDW17A</strain>
    </source>
</reference>
<evidence type="ECO:0000256" key="9">
    <source>
        <dbReference type="ARBA" id="ARBA00023204"/>
    </source>
</evidence>
<evidence type="ECO:0000256" key="8">
    <source>
        <dbReference type="ARBA" id="ARBA00023125"/>
    </source>
</evidence>
<feature type="binding site" evidence="12">
    <location>
        <position position="189"/>
    </location>
    <ligand>
        <name>[4Fe-4S] cluster</name>
        <dbReference type="ChEBI" id="CHEBI:49883"/>
    </ligand>
</feature>
<dbReference type="Gene3D" id="1.10.340.30">
    <property type="entry name" value="Hypothetical protein, domain 2"/>
    <property type="match status" value="1"/>
</dbReference>
<keyword evidence="10 12" id="KW-0456">Lyase</keyword>
<evidence type="ECO:0000256" key="11">
    <source>
        <dbReference type="ARBA" id="ARBA00023295"/>
    </source>
</evidence>
<dbReference type="GO" id="GO:0140078">
    <property type="term" value="F:class I DNA-(apurinic or apyrimidinic site) endonuclease activity"/>
    <property type="evidence" value="ECO:0007669"/>
    <property type="project" value="UniProtKB-EC"/>
</dbReference>
<organism evidence="14 15">
    <name type="scientific">Vagococcus coleopterorum</name>
    <dbReference type="NCBI Taxonomy" id="2714946"/>
    <lineage>
        <taxon>Bacteria</taxon>
        <taxon>Bacillati</taxon>
        <taxon>Bacillota</taxon>
        <taxon>Bacilli</taxon>
        <taxon>Lactobacillales</taxon>
        <taxon>Enterococcaceae</taxon>
        <taxon>Vagococcus</taxon>
    </lineage>
</organism>
<comment type="function">
    <text evidence="12">DNA repair enzyme that has both DNA N-glycosylase activity and AP-lyase activity. The DNA N-glycosylase activity releases various damaged pyrimidines from DNA by cleaving the N-glycosidic bond, leaving an AP (apurinic/apyrimidinic) site. The AP-lyase activity cleaves the phosphodiester bond 3' to the AP site by a beta-elimination, leaving a 3'-terminal unsaturated sugar and a product with a terminal 5'-phosphate.</text>
</comment>
<dbReference type="GO" id="GO:0051539">
    <property type="term" value="F:4 iron, 4 sulfur cluster binding"/>
    <property type="evidence" value="ECO:0007669"/>
    <property type="project" value="UniProtKB-UniRule"/>
</dbReference>
<evidence type="ECO:0000256" key="10">
    <source>
        <dbReference type="ARBA" id="ARBA00023239"/>
    </source>
</evidence>
<keyword evidence="3 12" id="KW-0479">Metal-binding</keyword>
<dbReference type="PROSITE" id="PS01155">
    <property type="entry name" value="ENDONUCLEASE_III_2"/>
    <property type="match status" value="1"/>
</dbReference>
<accession>A0A6G8ANI0</accession>
<keyword evidence="9 12" id="KW-0234">DNA repair</keyword>
<dbReference type="CDD" id="cd00056">
    <property type="entry name" value="ENDO3c"/>
    <property type="match status" value="1"/>
</dbReference>
<dbReference type="Gene3D" id="1.10.1670.10">
    <property type="entry name" value="Helix-hairpin-Helix base-excision DNA repair enzymes (C-terminal)"/>
    <property type="match status" value="1"/>
</dbReference>
<keyword evidence="2 12" id="KW-0004">4Fe-4S</keyword>
<feature type="binding site" evidence="12">
    <location>
        <position position="199"/>
    </location>
    <ligand>
        <name>[4Fe-4S] cluster</name>
        <dbReference type="ChEBI" id="CHEBI:49883"/>
    </ligand>
</feature>
<evidence type="ECO:0000256" key="2">
    <source>
        <dbReference type="ARBA" id="ARBA00022485"/>
    </source>
</evidence>
<dbReference type="HAMAP" id="MF_00942">
    <property type="entry name" value="Nth"/>
    <property type="match status" value="1"/>
</dbReference>
<dbReference type="SMART" id="SM00478">
    <property type="entry name" value="ENDO3c"/>
    <property type="match status" value="1"/>
</dbReference>
<evidence type="ECO:0000256" key="7">
    <source>
        <dbReference type="ARBA" id="ARBA00023014"/>
    </source>
</evidence>
<keyword evidence="15" id="KW-1185">Reference proteome</keyword>
<protein>
    <recommendedName>
        <fullName evidence="12">Endonuclease III</fullName>
        <ecNumber evidence="12">4.2.99.18</ecNumber>
    </recommendedName>
    <alternativeName>
        <fullName evidence="12">DNA-(apurinic or apyrimidinic site) lyase</fullName>
    </alternativeName>
</protein>
<keyword evidence="4 12" id="KW-0227">DNA damage</keyword>
<proteinExistence type="inferred from homology"/>
<dbReference type="NCBIfam" id="TIGR01083">
    <property type="entry name" value="nth"/>
    <property type="match status" value="1"/>
</dbReference>
<keyword evidence="6 12" id="KW-0408">Iron</keyword>
<dbReference type="InterPro" id="IPR003651">
    <property type="entry name" value="Endonuclease3_FeS-loop_motif"/>
</dbReference>
<evidence type="ECO:0000256" key="3">
    <source>
        <dbReference type="ARBA" id="ARBA00022723"/>
    </source>
</evidence>
<dbReference type="InterPro" id="IPR023170">
    <property type="entry name" value="HhH_base_excis_C"/>
</dbReference>
<evidence type="ECO:0000256" key="12">
    <source>
        <dbReference type="HAMAP-Rule" id="MF_00942"/>
    </source>
</evidence>
<keyword evidence="8 12" id="KW-0238">DNA-binding</keyword>
<dbReference type="SUPFAM" id="SSF48150">
    <property type="entry name" value="DNA-glycosylase"/>
    <property type="match status" value="1"/>
</dbReference>
<sequence length="216" mass="24518">MLSKEKTLEVVNIMAEMFPEAECELTHRNPFELVIAVALSAQATDVSVNKVTPALFEKYPTPEAFVQAPLEDIMNMIKTIGLYRNKAKNIKACCQMLIEDFGGEVPQTREELVKLPGVGRKTANVVLGDAFNVPAIAVDTHVERVSKRLRIVKQKATVLEVEEALMKKIPKDMWVKTHHRMIFFGRYHCIARQPKCETCPVFDYCQEGKSRLLKQK</sequence>
<evidence type="ECO:0000313" key="15">
    <source>
        <dbReference type="Proteomes" id="UP000500890"/>
    </source>
</evidence>
<dbReference type="Pfam" id="PF10576">
    <property type="entry name" value="EndIII_4Fe-2S"/>
    <property type="match status" value="1"/>
</dbReference>
<dbReference type="InterPro" id="IPR005759">
    <property type="entry name" value="Nth"/>
</dbReference>
<dbReference type="AlphaFoldDB" id="A0A6G8ANI0"/>
<feature type="domain" description="HhH-GPD" evidence="13">
    <location>
        <begin position="39"/>
        <end position="187"/>
    </location>
</feature>
<dbReference type="InterPro" id="IPR003265">
    <property type="entry name" value="HhH-GPD_domain"/>
</dbReference>
<dbReference type="FunFam" id="1.10.1670.10:FF:000001">
    <property type="entry name" value="Endonuclease III"/>
    <property type="match status" value="1"/>
</dbReference>
<evidence type="ECO:0000256" key="5">
    <source>
        <dbReference type="ARBA" id="ARBA00022801"/>
    </source>
</evidence>
<keyword evidence="5 12" id="KW-0378">Hydrolase</keyword>
<feature type="binding site" evidence="12">
    <location>
        <position position="196"/>
    </location>
    <ligand>
        <name>[4Fe-4S] cluster</name>
        <dbReference type="ChEBI" id="CHEBI:49883"/>
    </ligand>
</feature>
<keyword evidence="11 12" id="KW-0326">Glycosidase</keyword>
<dbReference type="PIRSF" id="PIRSF001435">
    <property type="entry name" value="Nth"/>
    <property type="match status" value="1"/>
</dbReference>
<feature type="binding site" evidence="12">
    <location>
        <position position="205"/>
    </location>
    <ligand>
        <name>[4Fe-4S] cluster</name>
        <dbReference type="ChEBI" id="CHEBI:49883"/>
    </ligand>
</feature>
<evidence type="ECO:0000313" key="14">
    <source>
        <dbReference type="EMBL" id="QIL46483.1"/>
    </source>
</evidence>
<evidence type="ECO:0000259" key="13">
    <source>
        <dbReference type="SMART" id="SM00478"/>
    </source>
</evidence>
<dbReference type="PANTHER" id="PTHR10359">
    <property type="entry name" value="A/G-SPECIFIC ADENINE GLYCOSYLASE/ENDONUCLEASE III"/>
    <property type="match status" value="1"/>
</dbReference>
<dbReference type="InterPro" id="IPR004036">
    <property type="entry name" value="Endonuclease-III-like_CS2"/>
</dbReference>
<dbReference type="Pfam" id="PF00633">
    <property type="entry name" value="HHH"/>
    <property type="match status" value="1"/>
</dbReference>
<comment type="catalytic activity">
    <reaction evidence="12">
        <text>2'-deoxyribonucleotide-(2'-deoxyribose 5'-phosphate)-2'-deoxyribonucleotide-DNA = a 3'-end 2'-deoxyribonucleotide-(2,3-dehydro-2,3-deoxyribose 5'-phosphate)-DNA + a 5'-end 5'-phospho-2'-deoxyribonucleoside-DNA + H(+)</text>
        <dbReference type="Rhea" id="RHEA:66592"/>
        <dbReference type="Rhea" id="RHEA-COMP:13180"/>
        <dbReference type="Rhea" id="RHEA-COMP:16897"/>
        <dbReference type="Rhea" id="RHEA-COMP:17067"/>
        <dbReference type="ChEBI" id="CHEBI:15378"/>
        <dbReference type="ChEBI" id="CHEBI:136412"/>
        <dbReference type="ChEBI" id="CHEBI:157695"/>
        <dbReference type="ChEBI" id="CHEBI:167181"/>
        <dbReference type="EC" id="4.2.99.18"/>
    </reaction>
</comment>
<dbReference type="KEGG" id="vah:G7081_05060"/>
<keyword evidence="14" id="KW-0540">Nuclease</keyword>
<keyword evidence="14" id="KW-0255">Endonuclease</keyword>
<dbReference type="Pfam" id="PF00730">
    <property type="entry name" value="HhH-GPD"/>
    <property type="match status" value="1"/>
</dbReference>
<dbReference type="InterPro" id="IPR000445">
    <property type="entry name" value="HhH_motif"/>
</dbReference>
<dbReference type="PANTHER" id="PTHR10359:SF18">
    <property type="entry name" value="ENDONUCLEASE III"/>
    <property type="match status" value="1"/>
</dbReference>
<evidence type="ECO:0000256" key="4">
    <source>
        <dbReference type="ARBA" id="ARBA00022763"/>
    </source>
</evidence>
<dbReference type="RefSeq" id="WP_166007872.1">
    <property type="nucleotide sequence ID" value="NZ_CP049886.1"/>
</dbReference>
<evidence type="ECO:0000256" key="1">
    <source>
        <dbReference type="ARBA" id="ARBA00008343"/>
    </source>
</evidence>
<dbReference type="GO" id="GO:0003677">
    <property type="term" value="F:DNA binding"/>
    <property type="evidence" value="ECO:0007669"/>
    <property type="project" value="UniProtKB-UniRule"/>
</dbReference>